<sequence>MRRPRTAVLGARHWHVPLHVSAWGDTHDVVLVQDEEPDQVTDIARRLDAAVYGEVGEALDAGPLDLAYVFGPHDRMVETCLALVDRGIPFVVDKPGGTGPEDVERIRDAAAAAGVAATVLFVQRGGPVDHALSLAGAPTYQRTSFVVGPPQRYHAAGCSWMLDPARSGGGCLVNLAPHFIDLFLRRSRARRVELVAANVSASLHGEGVEDHATLVLAGDDGSEAIIEVGYAFPSSPAKRYCSFTSAGSEGYVDVGASGHVSFTHAADGVTESSTIDVDSDPLYDVFVRQVADTWADGFAGLPTLDDLADTMSLIWAAYGRSSIASLEVSHG</sequence>
<dbReference type="Proteomes" id="UP000053413">
    <property type="component" value="Unassembled WGS sequence"/>
</dbReference>
<dbReference type="Pfam" id="PF01408">
    <property type="entry name" value="GFO_IDH_MocA"/>
    <property type="match status" value="1"/>
</dbReference>
<dbReference type="AlphaFoldDB" id="A0A0X3X9U8"/>
<protein>
    <submittedName>
        <fullName evidence="3">Oxidoreductase</fullName>
    </submittedName>
</protein>
<organism evidence="3 4">
    <name type="scientific">Streptomyces violaceusniger</name>
    <dbReference type="NCBI Taxonomy" id="68280"/>
    <lineage>
        <taxon>Bacteria</taxon>
        <taxon>Bacillati</taxon>
        <taxon>Actinomycetota</taxon>
        <taxon>Actinomycetes</taxon>
        <taxon>Kitasatosporales</taxon>
        <taxon>Streptomycetaceae</taxon>
        <taxon>Streptomyces</taxon>
        <taxon>Streptomyces violaceusniger group</taxon>
    </lineage>
</organism>
<gene>
    <name evidence="3" type="ORF">ADL28_06990</name>
</gene>
<dbReference type="Gene3D" id="3.30.360.10">
    <property type="entry name" value="Dihydrodipicolinate Reductase, domain 2"/>
    <property type="match status" value="1"/>
</dbReference>
<proteinExistence type="predicted"/>
<evidence type="ECO:0000313" key="4">
    <source>
        <dbReference type="Proteomes" id="UP000053413"/>
    </source>
</evidence>
<evidence type="ECO:0000259" key="2">
    <source>
        <dbReference type="Pfam" id="PF22725"/>
    </source>
</evidence>
<dbReference type="InterPro" id="IPR036291">
    <property type="entry name" value="NAD(P)-bd_dom_sf"/>
</dbReference>
<dbReference type="Pfam" id="PF22725">
    <property type="entry name" value="GFO_IDH_MocA_C3"/>
    <property type="match status" value="1"/>
</dbReference>
<feature type="domain" description="GFO/IDH/MocA-like oxidoreductase" evidence="2">
    <location>
        <begin position="144"/>
        <end position="248"/>
    </location>
</feature>
<name>A0A0X3X9U8_STRVO</name>
<accession>A0A0X3X9U8</accession>
<dbReference type="EMBL" id="LLZJ01000062">
    <property type="protein sequence ID" value="KUL65246.1"/>
    <property type="molecule type" value="Genomic_DNA"/>
</dbReference>
<dbReference type="OrthoDB" id="9815825at2"/>
<dbReference type="InterPro" id="IPR055170">
    <property type="entry name" value="GFO_IDH_MocA-like_dom"/>
</dbReference>
<feature type="domain" description="Gfo/Idh/MocA-like oxidoreductase N-terminal" evidence="1">
    <location>
        <begin position="19"/>
        <end position="119"/>
    </location>
</feature>
<dbReference type="GO" id="GO:0000166">
    <property type="term" value="F:nucleotide binding"/>
    <property type="evidence" value="ECO:0007669"/>
    <property type="project" value="InterPro"/>
</dbReference>
<dbReference type="Gene3D" id="3.40.50.720">
    <property type="entry name" value="NAD(P)-binding Rossmann-like Domain"/>
    <property type="match status" value="1"/>
</dbReference>
<dbReference type="RefSeq" id="WP_059142843.1">
    <property type="nucleotide sequence ID" value="NZ_LLZJ01000062.1"/>
</dbReference>
<evidence type="ECO:0000259" key="1">
    <source>
        <dbReference type="Pfam" id="PF01408"/>
    </source>
</evidence>
<evidence type="ECO:0000313" key="3">
    <source>
        <dbReference type="EMBL" id="KUL65246.1"/>
    </source>
</evidence>
<comment type="caution">
    <text evidence="3">The sequence shown here is derived from an EMBL/GenBank/DDBJ whole genome shotgun (WGS) entry which is preliminary data.</text>
</comment>
<dbReference type="InterPro" id="IPR000683">
    <property type="entry name" value="Gfo/Idh/MocA-like_OxRdtase_N"/>
</dbReference>
<dbReference type="SUPFAM" id="SSF55347">
    <property type="entry name" value="Glyceraldehyde-3-phosphate dehydrogenase-like, C-terminal domain"/>
    <property type="match status" value="1"/>
</dbReference>
<reference evidence="4" key="1">
    <citation type="submission" date="2015-10" db="EMBL/GenBank/DDBJ databases">
        <authorList>
            <person name="Ju K.-S."/>
            <person name="Doroghazi J.R."/>
            <person name="Metcalf W.W."/>
        </authorList>
    </citation>
    <scope>NUCLEOTIDE SEQUENCE [LARGE SCALE GENOMIC DNA]</scope>
    <source>
        <strain evidence="4">NRRL F-8817</strain>
    </source>
</reference>
<dbReference type="GeneID" id="97436324"/>
<dbReference type="SUPFAM" id="SSF51735">
    <property type="entry name" value="NAD(P)-binding Rossmann-fold domains"/>
    <property type="match status" value="1"/>
</dbReference>